<dbReference type="InterPro" id="IPR002213">
    <property type="entry name" value="UDP_glucos_trans"/>
</dbReference>
<dbReference type="CDD" id="cd03784">
    <property type="entry name" value="GT1_Gtf-like"/>
    <property type="match status" value="1"/>
</dbReference>
<dbReference type="PANTHER" id="PTHR48048:SF45">
    <property type="entry name" value="GLYCOSYLTRANSFERASE"/>
    <property type="match status" value="1"/>
</dbReference>
<dbReference type="AlphaFoldDB" id="A0A484L858"/>
<evidence type="ECO:0000256" key="3">
    <source>
        <dbReference type="RuleBase" id="RU003718"/>
    </source>
</evidence>
<dbReference type="EMBL" id="OOIL02001115">
    <property type="protein sequence ID" value="VFQ72500.1"/>
    <property type="molecule type" value="Genomic_DNA"/>
</dbReference>
<evidence type="ECO:0000256" key="5">
    <source>
        <dbReference type="SAM" id="MobiDB-lite"/>
    </source>
</evidence>
<proteinExistence type="inferred from homology"/>
<dbReference type="FunFam" id="3.40.50.2000:FF:000056">
    <property type="entry name" value="Glycosyltransferase"/>
    <property type="match status" value="1"/>
</dbReference>
<dbReference type="EC" id="2.4.1.-" evidence="4"/>
<keyword evidence="7" id="KW-1185">Reference proteome</keyword>
<evidence type="ECO:0000256" key="2">
    <source>
        <dbReference type="ARBA" id="ARBA00022679"/>
    </source>
</evidence>
<dbReference type="Gene3D" id="3.40.50.2000">
    <property type="entry name" value="Glycogen Phosphorylase B"/>
    <property type="match status" value="2"/>
</dbReference>
<dbReference type="OrthoDB" id="5835829at2759"/>
<keyword evidence="3" id="KW-0328">Glycosyltransferase</keyword>
<dbReference type="InterPro" id="IPR050481">
    <property type="entry name" value="UDP-glycosyltransf_plant"/>
</dbReference>
<dbReference type="SUPFAM" id="SSF53756">
    <property type="entry name" value="UDP-Glycosyltransferase/glycogen phosphorylase"/>
    <property type="match status" value="1"/>
</dbReference>
<accession>A0A484L858</accession>
<gene>
    <name evidence="6" type="ORF">CCAM_LOCUS14276</name>
</gene>
<evidence type="ECO:0000313" key="7">
    <source>
        <dbReference type="Proteomes" id="UP000595140"/>
    </source>
</evidence>
<feature type="compositionally biased region" description="Basic and acidic residues" evidence="5">
    <location>
        <begin position="462"/>
        <end position="472"/>
    </location>
</feature>
<dbReference type="Pfam" id="PF00201">
    <property type="entry name" value="UDPGT"/>
    <property type="match status" value="1"/>
</dbReference>
<dbReference type="PANTHER" id="PTHR48048">
    <property type="entry name" value="GLYCOSYLTRANSFERASE"/>
    <property type="match status" value="1"/>
</dbReference>
<keyword evidence="2 3" id="KW-0808">Transferase</keyword>
<evidence type="ECO:0000313" key="6">
    <source>
        <dbReference type="EMBL" id="VFQ72500.1"/>
    </source>
</evidence>
<evidence type="ECO:0000256" key="1">
    <source>
        <dbReference type="ARBA" id="ARBA00009995"/>
    </source>
</evidence>
<dbReference type="Proteomes" id="UP000595140">
    <property type="component" value="Unassembled WGS sequence"/>
</dbReference>
<comment type="similarity">
    <text evidence="1 3">Belongs to the UDP-glycosyltransferase family.</text>
</comment>
<dbReference type="InterPro" id="IPR035595">
    <property type="entry name" value="UDP_glycos_trans_CS"/>
</dbReference>
<name>A0A484L858_9ASTE</name>
<dbReference type="PROSITE" id="PS00375">
    <property type="entry name" value="UDPGT"/>
    <property type="match status" value="1"/>
</dbReference>
<evidence type="ECO:0000256" key="4">
    <source>
        <dbReference type="RuleBase" id="RU362057"/>
    </source>
</evidence>
<feature type="region of interest" description="Disordered" evidence="5">
    <location>
        <begin position="454"/>
        <end position="475"/>
    </location>
</feature>
<reference evidence="6 7" key="1">
    <citation type="submission" date="2018-04" db="EMBL/GenBank/DDBJ databases">
        <authorList>
            <person name="Vogel A."/>
        </authorList>
    </citation>
    <scope>NUCLEOTIDE SEQUENCE [LARGE SCALE GENOMIC DNA]</scope>
</reference>
<organism evidence="6 7">
    <name type="scientific">Cuscuta campestris</name>
    <dbReference type="NCBI Taxonomy" id="132261"/>
    <lineage>
        <taxon>Eukaryota</taxon>
        <taxon>Viridiplantae</taxon>
        <taxon>Streptophyta</taxon>
        <taxon>Embryophyta</taxon>
        <taxon>Tracheophyta</taxon>
        <taxon>Spermatophyta</taxon>
        <taxon>Magnoliopsida</taxon>
        <taxon>eudicotyledons</taxon>
        <taxon>Gunneridae</taxon>
        <taxon>Pentapetalae</taxon>
        <taxon>asterids</taxon>
        <taxon>lamiids</taxon>
        <taxon>Solanales</taxon>
        <taxon>Convolvulaceae</taxon>
        <taxon>Cuscuteae</taxon>
        <taxon>Cuscuta</taxon>
        <taxon>Cuscuta subgen. Grammica</taxon>
        <taxon>Cuscuta sect. Cleistogrammica</taxon>
    </lineage>
</organism>
<sequence length="492" mass="53961">MKVGGVELVFIPAPGMGHLFSAVETAKLLLHKHRRDDLSISLLIMRSPFDSKVNSYVESLATATVDSPSASRLKFVPLSAPATNGDTKRKNPFRSLIDSHRQSVRDWINEFRTSSSGTSFKLGGVVVDMFCVSMMEVADEFGIPSYVYYTSGAAFLGLHLHLQSLRDCCGVDVTEFKDSDPDLKVPTYTKPFPVKLLPGVFLEKDGGSDVFLDVGKLIRTAKGIIVNTFFELEEHALETLSKEESELPPLYPVGPVLNLQSDKIGESEEIFQWLDNQPESSVVFLCFGSGGSFPEPQVKEIARALESSGHRFLWALRRPPPKGSFYPGDYSSLEEVLPEGFSERTKSTGKVIGWAPQAAVLAHPAVGGFVSHCGWNSTLESVWFGVPMATWPIYAEQQANAFEIVTEIGSGVELKMDYKKPMMGDPDQFPETVGAETIEAGIRKLMDDGPAAAAAARKKAKEMKEKSRKALEEGGSSSKFLQAFVDQVFINQ</sequence>
<dbReference type="GO" id="GO:0035251">
    <property type="term" value="F:UDP-glucosyltransferase activity"/>
    <property type="evidence" value="ECO:0007669"/>
    <property type="project" value="InterPro"/>
</dbReference>
<protein>
    <recommendedName>
        <fullName evidence="4">Glycosyltransferase</fullName>
        <ecNumber evidence="4">2.4.1.-</ecNumber>
    </recommendedName>
</protein>